<dbReference type="GO" id="GO:0016787">
    <property type="term" value="F:hydrolase activity"/>
    <property type="evidence" value="ECO:0007669"/>
    <property type="project" value="UniProtKB-KW"/>
</dbReference>
<evidence type="ECO:0000313" key="3">
    <source>
        <dbReference type="Proteomes" id="UP000031523"/>
    </source>
</evidence>
<proteinExistence type="predicted"/>
<dbReference type="EMBL" id="CP010519">
    <property type="protein sequence ID" value="AJE85936.1"/>
    <property type="molecule type" value="Genomic_DNA"/>
</dbReference>
<evidence type="ECO:0000313" key="2">
    <source>
        <dbReference type="EMBL" id="AJE85936.1"/>
    </source>
</evidence>
<dbReference type="InterPro" id="IPR000086">
    <property type="entry name" value="NUDIX_hydrolase_dom"/>
</dbReference>
<sequence length="147" mass="16028">MTFTPPVWPVFVKGVLIDAERRVLLLGNERGEWELPGRRLEIGSADGGLPADLSPERALESELLAATGWLVEVGPLVQGGVWVHEGRRGQRSLVVTYGCTVRSADQVPLAAEESGRIGLFPLDELDALHMAEGFKKSVLTWRAESGR</sequence>
<gene>
    <name evidence="2" type="ORF">SLNWT_5560</name>
</gene>
<keyword evidence="3" id="KW-1185">Reference proteome</keyword>
<accession>A0A0B5F4Y7</accession>
<reference evidence="2 3" key="1">
    <citation type="submission" date="2015-01" db="EMBL/GenBank/DDBJ databases">
        <title>Enhanced salinomycin production by adjusting the supply of polyketide extender units in Streptomyce albus DSM 41398.</title>
        <authorList>
            <person name="Lu C."/>
        </authorList>
    </citation>
    <scope>NUCLEOTIDE SEQUENCE [LARGE SCALE GENOMIC DNA]</scope>
    <source>
        <strain evidence="3">ATCC 21838 / DSM 41398 / FERM P-419 / JCM 4703 / NBRC 107858</strain>
    </source>
</reference>
<dbReference type="PROSITE" id="PS51462">
    <property type="entry name" value="NUDIX"/>
    <property type="match status" value="1"/>
</dbReference>
<dbReference type="SUPFAM" id="SSF55811">
    <property type="entry name" value="Nudix"/>
    <property type="match status" value="1"/>
</dbReference>
<dbReference type="Gene3D" id="3.90.79.10">
    <property type="entry name" value="Nucleoside Triphosphate Pyrophosphohydrolase"/>
    <property type="match status" value="1"/>
</dbReference>
<name>A0A0B5F4Y7_STRA4</name>
<protein>
    <submittedName>
        <fullName evidence="2">NUDIX family hydrolase</fullName>
    </submittedName>
</protein>
<keyword evidence="2" id="KW-0378">Hydrolase</keyword>
<dbReference type="InterPro" id="IPR015797">
    <property type="entry name" value="NUDIX_hydrolase-like_dom_sf"/>
</dbReference>
<dbReference type="KEGG" id="sals:SLNWT_5560"/>
<evidence type="ECO:0000259" key="1">
    <source>
        <dbReference type="PROSITE" id="PS51462"/>
    </source>
</evidence>
<feature type="domain" description="Nudix hydrolase" evidence="1">
    <location>
        <begin position="7"/>
        <end position="144"/>
    </location>
</feature>
<dbReference type="Proteomes" id="UP000031523">
    <property type="component" value="Chromosome"/>
</dbReference>
<dbReference type="AlphaFoldDB" id="A0A0B5F4Y7"/>
<organism evidence="2 3">
    <name type="scientific">Streptomyces albus (strain ATCC 21838 / DSM 41398 / FERM P-419 / JCM 4703 / NBRC 107858)</name>
    <dbReference type="NCBI Taxonomy" id="1081613"/>
    <lineage>
        <taxon>Bacteria</taxon>
        <taxon>Bacillati</taxon>
        <taxon>Actinomycetota</taxon>
        <taxon>Actinomycetes</taxon>
        <taxon>Kitasatosporales</taxon>
        <taxon>Streptomycetaceae</taxon>
        <taxon>Streptomyces</taxon>
    </lineage>
</organism>